<evidence type="ECO:0000313" key="2">
    <source>
        <dbReference type="EMBL" id="GEB57131.1"/>
    </source>
</evidence>
<feature type="region of interest" description="Disordered" evidence="1">
    <location>
        <begin position="37"/>
        <end position="63"/>
    </location>
</feature>
<evidence type="ECO:0008006" key="4">
    <source>
        <dbReference type="Google" id="ProtNLM"/>
    </source>
</evidence>
<comment type="caution">
    <text evidence="2">The sequence shown here is derived from an EMBL/GenBank/DDBJ whole genome shotgun (WGS) entry which is preliminary data.</text>
</comment>
<keyword evidence="3" id="KW-1185">Reference proteome</keyword>
<reference evidence="2 3" key="1">
    <citation type="submission" date="2019-06" db="EMBL/GenBank/DDBJ databases">
        <title>Whole genome shotgun sequence of Streptomyces gardneri NBRC 12865.</title>
        <authorList>
            <person name="Hosoyama A."/>
            <person name="Uohara A."/>
            <person name="Ohji S."/>
            <person name="Ichikawa N."/>
        </authorList>
    </citation>
    <scope>NUCLEOTIDE SEQUENCE [LARGE SCALE GENOMIC DNA]</scope>
    <source>
        <strain evidence="2 3">NBRC 12865</strain>
    </source>
</reference>
<feature type="region of interest" description="Disordered" evidence="1">
    <location>
        <begin position="155"/>
        <end position="179"/>
    </location>
</feature>
<evidence type="ECO:0000256" key="1">
    <source>
        <dbReference type="SAM" id="MobiDB-lite"/>
    </source>
</evidence>
<sequence length="339" mass="37803">MVADAVAGLIRRRYREGVSVRAVARELGISKNTVQRQIPAGERRSAVDAARQRHQNQPESPEAKELRLEVVRLYRSGMSGAEVASALGITKPMVWSRLPQQSRRSRSDTASLAGKRVASRLPEEEIIRRYAAGESLTALGLRYGVHSSTIRRRIPKDVIRPRGRVSPTQRRGPRDLPAEEIRQRYREGESAYSLAQAFTVSQTTIRLRIPDDQWRGHPPRKPATPPQPQPKPPRRTPAPGTKLGLSPTQILLRYRAGESATSIARAAGVSCKTIIRLIPDDERRTSEQAQRVSRPAPELTGDAIRLRREQGETVREIAAASGLSVKTVRNRQREDGTTR</sequence>
<protein>
    <recommendedName>
        <fullName evidence="4">Transposase IS30-like HTH domain-containing protein</fullName>
    </recommendedName>
</protein>
<dbReference type="Proteomes" id="UP000315226">
    <property type="component" value="Unassembled WGS sequence"/>
</dbReference>
<dbReference type="EMBL" id="BJMN01000015">
    <property type="protein sequence ID" value="GEB57131.1"/>
    <property type="molecule type" value="Genomic_DNA"/>
</dbReference>
<organism evidence="2 3">
    <name type="scientific">Streptomyces gardneri</name>
    <dbReference type="NCBI Taxonomy" id="66892"/>
    <lineage>
        <taxon>Bacteria</taxon>
        <taxon>Bacillati</taxon>
        <taxon>Actinomycetota</taxon>
        <taxon>Actinomycetes</taxon>
        <taxon>Kitasatosporales</taxon>
        <taxon>Streptomycetaceae</taxon>
        <taxon>Streptomyces</taxon>
    </lineage>
</organism>
<feature type="compositionally biased region" description="Pro residues" evidence="1">
    <location>
        <begin position="221"/>
        <end position="231"/>
    </location>
</feature>
<accession>A0A4Y3RH51</accession>
<feature type="region of interest" description="Disordered" evidence="1">
    <location>
        <begin position="282"/>
        <end position="301"/>
    </location>
</feature>
<evidence type="ECO:0000313" key="3">
    <source>
        <dbReference type="Proteomes" id="UP000315226"/>
    </source>
</evidence>
<name>A0A4Y3RH51_9ACTN</name>
<dbReference type="AlphaFoldDB" id="A0A4Y3RH51"/>
<proteinExistence type="predicted"/>
<feature type="region of interest" description="Disordered" evidence="1">
    <location>
        <begin position="211"/>
        <end position="245"/>
    </location>
</feature>
<gene>
    <name evidence="2" type="ORF">SGA01_27360</name>
</gene>